<evidence type="ECO:0000313" key="2">
    <source>
        <dbReference type="EMBL" id="SMC19615.1"/>
    </source>
</evidence>
<name>A0A1W1X6Q5_9CLOT</name>
<dbReference type="EMBL" id="FWXH01000002">
    <property type="protein sequence ID" value="SMC19615.1"/>
    <property type="molecule type" value="Genomic_DNA"/>
</dbReference>
<keyword evidence="3" id="KW-1185">Reference proteome</keyword>
<dbReference type="Proteomes" id="UP000192468">
    <property type="component" value="Unassembled WGS sequence"/>
</dbReference>
<dbReference type="PANTHER" id="PTHR30006:SF2">
    <property type="entry name" value="ABC TRANSPORTER SUBSTRATE-BINDING PROTEIN"/>
    <property type="match status" value="1"/>
</dbReference>
<dbReference type="STRING" id="1121291.SAMN02745134_00883"/>
<dbReference type="Pfam" id="PF13343">
    <property type="entry name" value="SBP_bac_6"/>
    <property type="match status" value="1"/>
</dbReference>
<proteinExistence type="predicted"/>
<accession>A0A1W1X6Q5</accession>
<sequence>MGEIDEKVLNLFALLPCPLKVPISEQFKKYLKQCKTENEFHYIIDSNANNQLSYYNKVEHFQCIEQIPDIIISSGINNFYDNKFRSKFVEKGLFIDTSNYLPNANFISAKIKDPYRNYSIISMDILVIVVDLTLLGELPLPESFEDILKPEYKNKVAIRGNKDSFCETTLLTVYKEYGEDGIKKLGRSVMKGLHPSQMVRNIGMNKQNAPVISVMPYFYAKTIINKDKVKIIWPREGAIISPVTMLVKKSKAKKLENIANFFNGVEVGKICAGASFPSLNPEVDNKLPKEANFNWIGWDFIKENNIDILNKNLNNCLLKYLRGKIEIKKPTKH</sequence>
<dbReference type="AlphaFoldDB" id="A0A1W1X6Q5"/>
<dbReference type="Gene3D" id="3.40.190.10">
    <property type="entry name" value="Periplasmic binding protein-like II"/>
    <property type="match status" value="2"/>
</dbReference>
<dbReference type="PANTHER" id="PTHR30006">
    <property type="entry name" value="THIAMINE-BINDING PERIPLASMIC PROTEIN-RELATED"/>
    <property type="match status" value="1"/>
</dbReference>
<protein>
    <submittedName>
        <fullName evidence="2">ABC-type Fe3+ transport system, substrate-binding protein</fullName>
    </submittedName>
</protein>
<gene>
    <name evidence="2" type="ORF">SAMN02745134_00883</name>
</gene>
<dbReference type="SUPFAM" id="SSF53850">
    <property type="entry name" value="Periplasmic binding protein-like II"/>
    <property type="match status" value="1"/>
</dbReference>
<dbReference type="RefSeq" id="WP_084114087.1">
    <property type="nucleotide sequence ID" value="NZ_FWXH01000002.1"/>
</dbReference>
<organism evidence="2 3">
    <name type="scientific">Clostridium acidisoli DSM 12555</name>
    <dbReference type="NCBI Taxonomy" id="1121291"/>
    <lineage>
        <taxon>Bacteria</taxon>
        <taxon>Bacillati</taxon>
        <taxon>Bacillota</taxon>
        <taxon>Clostridia</taxon>
        <taxon>Eubacteriales</taxon>
        <taxon>Clostridiaceae</taxon>
        <taxon>Clostridium</taxon>
    </lineage>
</organism>
<reference evidence="2 3" key="1">
    <citation type="submission" date="2017-04" db="EMBL/GenBank/DDBJ databases">
        <authorList>
            <person name="Afonso C.L."/>
            <person name="Miller P.J."/>
            <person name="Scott M.A."/>
            <person name="Spackman E."/>
            <person name="Goraichik I."/>
            <person name="Dimitrov K.M."/>
            <person name="Suarez D.L."/>
            <person name="Swayne D.E."/>
        </authorList>
    </citation>
    <scope>NUCLEOTIDE SEQUENCE [LARGE SCALE GENOMIC DNA]</scope>
    <source>
        <strain evidence="2 3">DSM 12555</strain>
    </source>
</reference>
<dbReference type="OrthoDB" id="9766989at2"/>
<keyword evidence="1" id="KW-0732">Signal</keyword>
<evidence type="ECO:0000256" key="1">
    <source>
        <dbReference type="ARBA" id="ARBA00022729"/>
    </source>
</evidence>
<evidence type="ECO:0000313" key="3">
    <source>
        <dbReference type="Proteomes" id="UP000192468"/>
    </source>
</evidence>